<sequence length="540" mass="60458">MKKITLIVGLFLLSVASYAQGQKPKLIVGIVVDQMRQEYLYRFNDKFGEDGFNRLINEGFMFKNAHFNYVPTYTGPGHTSVYTGSTPAIHGIIANDWYAKELKHHIYCASDSTEQTVGSSSSKGEMSPRNLLTTTITDELKLATQKRAKTIGISMKDRGAIFPAGHLGEAYWYDTKTGNFITSTYYKNQLPKWLDDFNDEKLAKKYLSGKWEPINKISSYTASGSDDNNYEGDFYGQGNVLGNGYKLDKKNFGQLPATPFGNDILKDLAIATIERENLGKGAETDFLAISFSSTDYIGHRFGPNSVEVEDTYIRLDRNIASILKKLDEQVGEGNYTVFLTADHAVAEVPQYFVDNKIPSGYFVHNLQKEINTFLSKKFGDGDWVENVSNMQVFLNYETVSQNKSTLHEIQEEVAHYLMTLTGIKETYPAYMIHNLDYETQGIKGLLTRGYNQKRSGDVLYVLEPSWLESGQLEGNTGSTHGSTYTYDTHVPMLFFGNSVKHGVSVKYHPITDIAPSIAMILDIMLPNGATGQPADELFAE</sequence>
<keyword evidence="2" id="KW-0479">Metal-binding</keyword>
<dbReference type="AlphaFoldDB" id="A0A937F803"/>
<feature type="signal peptide" evidence="6">
    <location>
        <begin position="1"/>
        <end position="19"/>
    </location>
</feature>
<dbReference type="Proteomes" id="UP000659388">
    <property type="component" value="Unassembled WGS sequence"/>
</dbReference>
<dbReference type="PANTHER" id="PTHR10151:SF120">
    <property type="entry name" value="BIS(5'-ADENOSYL)-TRIPHOSPHATASE"/>
    <property type="match status" value="1"/>
</dbReference>
<feature type="active site" description="Phosphothreonine intermediate" evidence="4">
    <location>
        <position position="74"/>
    </location>
</feature>
<evidence type="ECO:0000256" key="4">
    <source>
        <dbReference type="PIRSR" id="PIRSR031924-50"/>
    </source>
</evidence>
<organism evidence="7 8">
    <name type="scientific">Fulvivirga sediminis</name>
    <dbReference type="NCBI Taxonomy" id="2803949"/>
    <lineage>
        <taxon>Bacteria</taxon>
        <taxon>Pseudomonadati</taxon>
        <taxon>Bacteroidota</taxon>
        <taxon>Cytophagia</taxon>
        <taxon>Cytophagales</taxon>
        <taxon>Fulvivirgaceae</taxon>
        <taxon>Fulvivirga</taxon>
    </lineage>
</organism>
<evidence type="ECO:0000313" key="7">
    <source>
        <dbReference type="EMBL" id="MBL3656776.1"/>
    </source>
</evidence>
<evidence type="ECO:0000256" key="5">
    <source>
        <dbReference type="PIRSR" id="PIRSR031924-51"/>
    </source>
</evidence>
<keyword evidence="8" id="KW-1185">Reference proteome</keyword>
<feature type="chain" id="PRO_5037451557" evidence="6">
    <location>
        <begin position="20"/>
        <end position="540"/>
    </location>
</feature>
<reference evidence="7" key="1">
    <citation type="submission" date="2021-01" db="EMBL/GenBank/DDBJ databases">
        <title>Fulvivirga kasyanovii gen. nov., sp nov., a novel member of the phylum Bacteroidetes isolated from seawater in a mussel farm.</title>
        <authorList>
            <person name="Zhao L.-H."/>
            <person name="Wang Z.-J."/>
        </authorList>
    </citation>
    <scope>NUCLEOTIDE SEQUENCE</scope>
    <source>
        <strain evidence="7">2943</strain>
    </source>
</reference>
<protein>
    <submittedName>
        <fullName evidence="7">Alkaline phosphatase family protein</fullName>
    </submittedName>
</protein>
<feature type="binding site" evidence="5">
    <location>
        <position position="95"/>
    </location>
    <ligand>
        <name>substrate</name>
    </ligand>
</feature>
<dbReference type="EMBL" id="JAESIY010000006">
    <property type="protein sequence ID" value="MBL3656776.1"/>
    <property type="molecule type" value="Genomic_DNA"/>
</dbReference>
<dbReference type="NCBIfam" id="NF042991">
    <property type="entry name" value="alk_phos_PafA"/>
    <property type="match status" value="1"/>
</dbReference>
<dbReference type="InterPro" id="IPR002591">
    <property type="entry name" value="Phosphodiest/P_Trfase"/>
</dbReference>
<evidence type="ECO:0000313" key="8">
    <source>
        <dbReference type="Proteomes" id="UP000659388"/>
    </source>
</evidence>
<comment type="caution">
    <text evidence="7">The sequence shown here is derived from an EMBL/GenBank/DDBJ whole genome shotgun (WGS) entry which is preliminary data.</text>
</comment>
<evidence type="ECO:0000256" key="1">
    <source>
        <dbReference type="ARBA" id="ARBA00022553"/>
    </source>
</evidence>
<dbReference type="Pfam" id="PF01663">
    <property type="entry name" value="Phosphodiest"/>
    <property type="match status" value="1"/>
</dbReference>
<name>A0A937F803_9BACT</name>
<dbReference type="CDD" id="cd16016">
    <property type="entry name" value="AP-SPAP"/>
    <property type="match status" value="1"/>
</dbReference>
<dbReference type="GO" id="GO:0004035">
    <property type="term" value="F:alkaline phosphatase activity"/>
    <property type="evidence" value="ECO:0007669"/>
    <property type="project" value="InterPro"/>
</dbReference>
<dbReference type="GO" id="GO:0046872">
    <property type="term" value="F:metal ion binding"/>
    <property type="evidence" value="ECO:0007669"/>
    <property type="project" value="UniProtKB-KW"/>
</dbReference>
<dbReference type="Gene3D" id="3.30.1360.150">
    <property type="match status" value="1"/>
</dbReference>
<keyword evidence="3 6" id="KW-0732">Signal</keyword>
<feature type="binding site" evidence="5">
    <location>
        <begin position="156"/>
        <end position="158"/>
    </location>
    <ligand>
        <name>substrate</name>
    </ligand>
</feature>
<proteinExistence type="predicted"/>
<dbReference type="Gene3D" id="3.40.720.10">
    <property type="entry name" value="Alkaline Phosphatase, subunit A"/>
    <property type="match status" value="1"/>
</dbReference>
<dbReference type="InterPro" id="IPR026263">
    <property type="entry name" value="Alkaline_phosphatase_prok"/>
</dbReference>
<keyword evidence="1 4" id="KW-0597">Phosphoprotein</keyword>
<dbReference type="PIRSF" id="PIRSF031924">
    <property type="entry name" value="Pi-irrepressible_AP"/>
    <property type="match status" value="1"/>
</dbReference>
<dbReference type="InterPro" id="IPR017850">
    <property type="entry name" value="Alkaline_phosphatase_core_sf"/>
</dbReference>
<evidence type="ECO:0000256" key="6">
    <source>
        <dbReference type="SAM" id="SignalP"/>
    </source>
</evidence>
<dbReference type="PANTHER" id="PTHR10151">
    <property type="entry name" value="ECTONUCLEOTIDE PYROPHOSPHATASE/PHOSPHODIESTERASE"/>
    <property type="match status" value="1"/>
</dbReference>
<accession>A0A937F803</accession>
<dbReference type="SUPFAM" id="SSF53649">
    <property type="entry name" value="Alkaline phosphatase-like"/>
    <property type="match status" value="1"/>
</dbReference>
<dbReference type="RefSeq" id="WP_202244574.1">
    <property type="nucleotide sequence ID" value="NZ_JAESIY010000006.1"/>
</dbReference>
<evidence type="ECO:0000256" key="3">
    <source>
        <dbReference type="ARBA" id="ARBA00022729"/>
    </source>
</evidence>
<evidence type="ECO:0000256" key="2">
    <source>
        <dbReference type="ARBA" id="ARBA00022723"/>
    </source>
</evidence>
<gene>
    <name evidence="7" type="ORF">JL102_11585</name>
</gene>